<gene>
    <name evidence="7" type="ORF">A2841_01670</name>
</gene>
<proteinExistence type="predicted"/>
<evidence type="ECO:0000313" key="8">
    <source>
        <dbReference type="Proteomes" id="UP000178249"/>
    </source>
</evidence>
<dbReference type="InterPro" id="IPR000711">
    <property type="entry name" value="ATPase_OSCP/dsu"/>
</dbReference>
<reference evidence="7 8" key="1">
    <citation type="journal article" date="2016" name="Nat. Commun.">
        <title>Thousands of microbial genomes shed light on interconnected biogeochemical processes in an aquifer system.</title>
        <authorList>
            <person name="Anantharaman K."/>
            <person name="Brown C.T."/>
            <person name="Hug L.A."/>
            <person name="Sharon I."/>
            <person name="Castelle C.J."/>
            <person name="Probst A.J."/>
            <person name="Thomas B.C."/>
            <person name="Singh A."/>
            <person name="Wilkins M.J."/>
            <person name="Karaoz U."/>
            <person name="Brodie E.L."/>
            <person name="Williams K.H."/>
            <person name="Hubbard S.S."/>
            <person name="Banfield J.F."/>
        </authorList>
    </citation>
    <scope>NUCLEOTIDE SEQUENCE [LARGE SCALE GENOMIC DNA]</scope>
</reference>
<keyword evidence="4" id="KW-0406">Ion transport</keyword>
<accession>A0A1F6C1Y4</accession>
<sequence>MALADTYATIIRGVPKEKVSGYLPRLLAFMKARGHLSLLPTIVRILEREPNDTKVTVVVAREHDAKKFAQSISESLKLLGTEEKPLISVDPHIVGGHIVRTGSHVVDKSFRNALVQLYRKVVAQ</sequence>
<organism evidence="7 8">
    <name type="scientific">Candidatus Kaiserbacteria bacterium RIFCSPHIGHO2_01_FULL_48_10</name>
    <dbReference type="NCBI Taxonomy" id="1798476"/>
    <lineage>
        <taxon>Bacteria</taxon>
        <taxon>Candidatus Kaiseribacteriota</taxon>
    </lineage>
</organism>
<keyword evidence="3" id="KW-0375">Hydrogen ion transport</keyword>
<keyword evidence="2" id="KW-0813">Transport</keyword>
<dbReference type="AlphaFoldDB" id="A0A1F6C1Y4"/>
<evidence type="ECO:0000256" key="4">
    <source>
        <dbReference type="ARBA" id="ARBA00023065"/>
    </source>
</evidence>
<comment type="caution">
    <text evidence="7">The sequence shown here is derived from an EMBL/GenBank/DDBJ whole genome shotgun (WGS) entry which is preliminary data.</text>
</comment>
<keyword evidence="5" id="KW-0472">Membrane</keyword>
<evidence type="ECO:0000256" key="3">
    <source>
        <dbReference type="ARBA" id="ARBA00022781"/>
    </source>
</evidence>
<comment type="subcellular location">
    <subcellularLocation>
        <location evidence="1">Membrane</location>
    </subcellularLocation>
</comment>
<dbReference type="Pfam" id="PF00213">
    <property type="entry name" value="OSCP"/>
    <property type="match status" value="1"/>
</dbReference>
<dbReference type="GO" id="GO:0046933">
    <property type="term" value="F:proton-transporting ATP synthase activity, rotational mechanism"/>
    <property type="evidence" value="ECO:0007669"/>
    <property type="project" value="InterPro"/>
</dbReference>
<dbReference type="Proteomes" id="UP000178249">
    <property type="component" value="Unassembled WGS sequence"/>
</dbReference>
<evidence type="ECO:0000256" key="5">
    <source>
        <dbReference type="ARBA" id="ARBA00023136"/>
    </source>
</evidence>
<evidence type="ECO:0000256" key="6">
    <source>
        <dbReference type="ARBA" id="ARBA00023310"/>
    </source>
</evidence>
<evidence type="ECO:0000256" key="1">
    <source>
        <dbReference type="ARBA" id="ARBA00004370"/>
    </source>
</evidence>
<dbReference type="EMBL" id="MFKP01000049">
    <property type="protein sequence ID" value="OGG43170.1"/>
    <property type="molecule type" value="Genomic_DNA"/>
</dbReference>
<evidence type="ECO:0000313" key="7">
    <source>
        <dbReference type="EMBL" id="OGG43170.1"/>
    </source>
</evidence>
<protein>
    <submittedName>
        <fullName evidence="7">Uncharacterized protein</fullName>
    </submittedName>
</protein>
<keyword evidence="6" id="KW-0066">ATP synthesis</keyword>
<dbReference type="PRINTS" id="PR00125">
    <property type="entry name" value="ATPASEDELTA"/>
</dbReference>
<name>A0A1F6C1Y4_9BACT</name>
<evidence type="ECO:0000256" key="2">
    <source>
        <dbReference type="ARBA" id="ARBA00022448"/>
    </source>
</evidence>
<dbReference type="GO" id="GO:0016020">
    <property type="term" value="C:membrane"/>
    <property type="evidence" value="ECO:0007669"/>
    <property type="project" value="UniProtKB-SubCell"/>
</dbReference>